<sequence length="62" mass="7220">MKQIDPFNDSQHTNKKHNNVKTMMLENEANDNHKSSTVKFVITLILFIFIVFFIIGIILILT</sequence>
<gene>
    <name evidence="3" type="ORF">NCTC12413_02093</name>
    <name evidence="2" type="ORF">SAR03_06270</name>
</gene>
<keyword evidence="5" id="KW-1185">Reference proteome</keyword>
<accession>A0A380CL83</accession>
<dbReference type="EMBL" id="BKAV01000003">
    <property type="protein sequence ID" value="GEP99589.1"/>
    <property type="molecule type" value="Genomic_DNA"/>
</dbReference>
<dbReference type="EMBL" id="UGZE01000001">
    <property type="protein sequence ID" value="SUJ23084.1"/>
    <property type="molecule type" value="Genomic_DNA"/>
</dbReference>
<keyword evidence="1" id="KW-1133">Transmembrane helix</keyword>
<feature type="transmembrane region" description="Helical" evidence="1">
    <location>
        <begin position="40"/>
        <end position="61"/>
    </location>
</feature>
<evidence type="ECO:0000313" key="3">
    <source>
        <dbReference type="EMBL" id="SUJ23084.1"/>
    </source>
</evidence>
<reference evidence="2 5" key="2">
    <citation type="submission" date="2019-07" db="EMBL/GenBank/DDBJ databases">
        <title>Whole genome shotgun sequence of Staphylococcus arlettae NBRC 109765.</title>
        <authorList>
            <person name="Hosoyama A."/>
            <person name="Uohara A."/>
            <person name="Ohji S."/>
            <person name="Ichikawa N."/>
        </authorList>
    </citation>
    <scope>NUCLEOTIDE SEQUENCE [LARGE SCALE GENOMIC DNA]</scope>
    <source>
        <strain evidence="2 5">NBRC 109765</strain>
    </source>
</reference>
<proteinExistence type="predicted"/>
<reference evidence="3 4" key="1">
    <citation type="submission" date="2018-06" db="EMBL/GenBank/DDBJ databases">
        <authorList>
            <consortium name="Pathogen Informatics"/>
            <person name="Doyle S."/>
        </authorList>
    </citation>
    <scope>NUCLEOTIDE SEQUENCE [LARGE SCALE GENOMIC DNA]</scope>
    <source>
        <strain evidence="3 4">NCTC12413</strain>
    </source>
</reference>
<organism evidence="3 4">
    <name type="scientific">Staphylococcus arlettae</name>
    <dbReference type="NCBI Taxonomy" id="29378"/>
    <lineage>
        <taxon>Bacteria</taxon>
        <taxon>Bacillati</taxon>
        <taxon>Bacillota</taxon>
        <taxon>Bacilli</taxon>
        <taxon>Bacillales</taxon>
        <taxon>Staphylococcaceae</taxon>
        <taxon>Staphylococcus</taxon>
    </lineage>
</organism>
<evidence type="ECO:0000313" key="5">
    <source>
        <dbReference type="Proteomes" id="UP000321598"/>
    </source>
</evidence>
<keyword evidence="1" id="KW-0812">Transmembrane</keyword>
<evidence type="ECO:0000256" key="1">
    <source>
        <dbReference type="SAM" id="Phobius"/>
    </source>
</evidence>
<keyword evidence="1" id="KW-0472">Membrane</keyword>
<dbReference type="RefSeq" id="WP_002510692.1">
    <property type="nucleotide sequence ID" value="NZ_BKAV01000003.1"/>
</dbReference>
<dbReference type="Proteomes" id="UP000254956">
    <property type="component" value="Unassembled WGS sequence"/>
</dbReference>
<name>A0A380CL83_9STAP</name>
<protein>
    <submittedName>
        <fullName evidence="3">Uncharacterized protein</fullName>
    </submittedName>
</protein>
<dbReference type="AlphaFoldDB" id="A0A380CL83"/>
<dbReference type="GeneID" id="97288396"/>
<evidence type="ECO:0000313" key="4">
    <source>
        <dbReference type="Proteomes" id="UP000254956"/>
    </source>
</evidence>
<evidence type="ECO:0000313" key="2">
    <source>
        <dbReference type="EMBL" id="GEP99589.1"/>
    </source>
</evidence>
<dbReference type="Proteomes" id="UP000321598">
    <property type="component" value="Unassembled WGS sequence"/>
</dbReference>